<sequence length="120" mass="12999">MSPEFSSDSISSFPLKASTFVYSRNNAMFSNLSARLSTLASVGSVMARFKSAMNVARIPSGGLFNQFSSYCSINRRVRLLTNCLAAVPSTGCSDRWLLQNDMPVVGVRSTGCRKGDRSAK</sequence>
<dbReference type="AlphaFoldDB" id="A0A0J9V4Q8"/>
<evidence type="ECO:0000313" key="1">
    <source>
        <dbReference type="EMBL" id="KNB06215.1"/>
    </source>
</evidence>
<reference evidence="1" key="1">
    <citation type="submission" date="2007-04" db="EMBL/GenBank/DDBJ databases">
        <authorList>
            <consortium name="The Broad Institute Genome Sequencing Platform"/>
            <person name="Birren B."/>
            <person name="Lander E."/>
            <person name="Galagan J."/>
            <person name="Nusbaum C."/>
            <person name="Devon K."/>
            <person name="Ma L.-J."/>
            <person name="Jaffe D."/>
            <person name="Butler J."/>
            <person name="Alvarez P."/>
            <person name="Gnerre S."/>
            <person name="Grabherr M."/>
            <person name="Kleber M."/>
            <person name="Mauceli E."/>
            <person name="Brockman W."/>
            <person name="MacCallum I.A."/>
            <person name="Young S."/>
            <person name="LaButti K."/>
            <person name="DeCaprio D."/>
            <person name="Crawford M."/>
            <person name="Koehrsen M."/>
            <person name="Engels R."/>
            <person name="Montgomery P."/>
            <person name="Pearson M."/>
            <person name="Howarth C."/>
            <person name="Larson L."/>
            <person name="White J."/>
            <person name="O'Leary S."/>
            <person name="Kodira C."/>
            <person name="Zeng Q."/>
            <person name="Yandava C."/>
            <person name="Alvarado L."/>
            <person name="Kistler C."/>
            <person name="Shim W.-B."/>
            <person name="Kang S."/>
            <person name="Woloshuk C."/>
        </authorList>
    </citation>
    <scope>NUCLEOTIDE SEQUENCE</scope>
    <source>
        <strain evidence="1">4287</strain>
    </source>
</reference>
<dbReference type="Proteomes" id="UP000009097">
    <property type="component" value="Unassembled WGS sequence"/>
</dbReference>
<reference evidence="1" key="2">
    <citation type="journal article" date="2010" name="Nature">
        <title>Comparative genomics reveals mobile pathogenicity chromosomes in Fusarium.</title>
        <authorList>
            <person name="Ma L.J."/>
            <person name="van der Does H.C."/>
            <person name="Borkovich K.A."/>
            <person name="Coleman J.J."/>
            <person name="Daboussi M.J."/>
            <person name="Di Pietro A."/>
            <person name="Dufresne M."/>
            <person name="Freitag M."/>
            <person name="Grabherr M."/>
            <person name="Henrissat B."/>
            <person name="Houterman P.M."/>
            <person name="Kang S."/>
            <person name="Shim W.B."/>
            <person name="Woloshuk C."/>
            <person name="Xie X."/>
            <person name="Xu J.R."/>
            <person name="Antoniw J."/>
            <person name="Baker S.E."/>
            <person name="Bluhm B.H."/>
            <person name="Breakspear A."/>
            <person name="Brown D.W."/>
            <person name="Butchko R.A."/>
            <person name="Chapman S."/>
            <person name="Coulson R."/>
            <person name="Coutinho P.M."/>
            <person name="Danchin E.G."/>
            <person name="Diener A."/>
            <person name="Gale L.R."/>
            <person name="Gardiner D.M."/>
            <person name="Goff S."/>
            <person name="Hammond-Kosack K.E."/>
            <person name="Hilburn K."/>
            <person name="Hua-Van A."/>
            <person name="Jonkers W."/>
            <person name="Kazan K."/>
            <person name="Kodira C.D."/>
            <person name="Koehrsen M."/>
            <person name="Kumar L."/>
            <person name="Lee Y.H."/>
            <person name="Li L."/>
            <person name="Manners J.M."/>
            <person name="Miranda-Saavedra D."/>
            <person name="Mukherjee M."/>
            <person name="Park G."/>
            <person name="Park J."/>
            <person name="Park S.Y."/>
            <person name="Proctor R.H."/>
            <person name="Regev A."/>
            <person name="Ruiz-Roldan M.C."/>
            <person name="Sain D."/>
            <person name="Sakthikumar S."/>
            <person name="Sykes S."/>
            <person name="Schwartz D.C."/>
            <person name="Turgeon B.G."/>
            <person name="Wapinski I."/>
            <person name="Yoder O."/>
            <person name="Young S."/>
            <person name="Zeng Q."/>
            <person name="Zhou S."/>
            <person name="Galagan J."/>
            <person name="Cuomo C.A."/>
            <person name="Kistler H.C."/>
            <person name="Rep M."/>
        </authorList>
    </citation>
    <scope>NUCLEOTIDE SEQUENCE [LARGE SCALE GENOMIC DNA]</scope>
    <source>
        <strain evidence="1">4287</strain>
    </source>
</reference>
<name>A0A0J9V4Q8_FUSO4</name>
<proteinExistence type="predicted"/>
<evidence type="ECO:0000313" key="2">
    <source>
        <dbReference type="Proteomes" id="UP000009097"/>
    </source>
</evidence>
<dbReference type="VEuPathDB" id="FungiDB:FOXG_19602"/>
<accession>A0A0J9V4Q8</accession>
<dbReference type="KEGG" id="fox:FOXG_19602"/>
<gene>
    <name evidence="1" type="ORF">FOXG_19602</name>
</gene>
<dbReference type="RefSeq" id="XP_018244260.1">
    <property type="nucleotide sequence ID" value="XM_018399861.1"/>
</dbReference>
<dbReference type="EMBL" id="DS231704">
    <property type="protein sequence ID" value="KNB06215.1"/>
    <property type="molecule type" value="Genomic_DNA"/>
</dbReference>
<organism evidence="1 2">
    <name type="scientific">Fusarium oxysporum f. sp. lycopersici (strain 4287 / CBS 123668 / FGSC 9935 / NRRL 34936)</name>
    <name type="common">Fusarium vascular wilt of tomato</name>
    <dbReference type="NCBI Taxonomy" id="426428"/>
    <lineage>
        <taxon>Eukaryota</taxon>
        <taxon>Fungi</taxon>
        <taxon>Dikarya</taxon>
        <taxon>Ascomycota</taxon>
        <taxon>Pezizomycotina</taxon>
        <taxon>Sordariomycetes</taxon>
        <taxon>Hypocreomycetidae</taxon>
        <taxon>Hypocreales</taxon>
        <taxon>Nectriaceae</taxon>
        <taxon>Fusarium</taxon>
        <taxon>Fusarium oxysporum species complex</taxon>
    </lineage>
</organism>
<protein>
    <submittedName>
        <fullName evidence="1">Uncharacterized protein</fullName>
    </submittedName>
</protein>
<dbReference type="GeneID" id="28960308"/>